<dbReference type="PANTHER" id="PTHR10091">
    <property type="entry name" value="ALDOSE-1-EPIMERASE"/>
    <property type="match status" value="1"/>
</dbReference>
<dbReference type="Pfam" id="PF13453">
    <property type="entry name" value="Zn_ribbon_TFIIB"/>
    <property type="match status" value="1"/>
</dbReference>
<dbReference type="InterPro" id="IPR047215">
    <property type="entry name" value="Galactose_mutarotase-like"/>
</dbReference>
<reference evidence="13" key="1">
    <citation type="submission" date="2017-02" db="EMBL/GenBank/DDBJ databases">
        <title>Comparative genomics and description of representatives of a novel lineage of planctomycetes thriving in anoxic sediments.</title>
        <authorList>
            <person name="Spring S."/>
            <person name="Bunk B."/>
            <person name="Sproer C."/>
        </authorList>
    </citation>
    <scope>NUCLEOTIDE SEQUENCE [LARGE SCALE GENOMIC DNA]</scope>
    <source>
        <strain evidence="13">ST-NAGAB-D1</strain>
    </source>
</reference>
<dbReference type="GO" id="GO:0033499">
    <property type="term" value="P:galactose catabolic process via UDP-galactose, Leloir pathway"/>
    <property type="evidence" value="ECO:0007669"/>
    <property type="project" value="TreeGrafter"/>
</dbReference>
<proteinExistence type="inferred from homology"/>
<dbReference type="SUPFAM" id="SSF74650">
    <property type="entry name" value="Galactose mutarotase-like"/>
    <property type="match status" value="1"/>
</dbReference>
<dbReference type="FunFam" id="2.70.98.10:FF:000003">
    <property type="entry name" value="Aldose 1-epimerase"/>
    <property type="match status" value="1"/>
</dbReference>
<feature type="domain" description="Transcription factor zinc-finger" evidence="11">
    <location>
        <begin position="2"/>
        <end position="41"/>
    </location>
</feature>
<dbReference type="Pfam" id="PF01263">
    <property type="entry name" value="Aldose_epim"/>
    <property type="match status" value="1"/>
</dbReference>
<dbReference type="AlphaFoldDB" id="A0A1U9NN49"/>
<evidence type="ECO:0000256" key="7">
    <source>
        <dbReference type="ARBA" id="ARBA00023235"/>
    </source>
</evidence>
<comment type="subcellular location">
    <subcellularLocation>
        <location evidence="1">Cytoplasm</location>
    </subcellularLocation>
</comment>
<accession>A0A1U9NN49</accession>
<evidence type="ECO:0000256" key="4">
    <source>
        <dbReference type="ARBA" id="ARBA00014165"/>
    </source>
</evidence>
<dbReference type="STRING" id="1936003.STSP2_02518"/>
<dbReference type="PROSITE" id="PS00545">
    <property type="entry name" value="ALDOSE_1_EPIMERASE"/>
    <property type="match status" value="1"/>
</dbReference>
<keyword evidence="5" id="KW-0963">Cytoplasm</keyword>
<keyword evidence="6" id="KW-0597">Phosphoprotein</keyword>
<dbReference type="OrthoDB" id="9779408at2"/>
<dbReference type="KEGG" id="alus:STSP2_02518"/>
<evidence type="ECO:0000313" key="12">
    <source>
        <dbReference type="EMBL" id="AQT69329.1"/>
    </source>
</evidence>
<evidence type="ECO:0000256" key="3">
    <source>
        <dbReference type="ARBA" id="ARBA00011245"/>
    </source>
</evidence>
<evidence type="ECO:0000256" key="8">
    <source>
        <dbReference type="ARBA" id="ARBA00023277"/>
    </source>
</evidence>
<dbReference type="GO" id="GO:0006006">
    <property type="term" value="P:glucose metabolic process"/>
    <property type="evidence" value="ECO:0007669"/>
    <property type="project" value="TreeGrafter"/>
</dbReference>
<dbReference type="NCBIfam" id="NF008277">
    <property type="entry name" value="PRK11055.1"/>
    <property type="match status" value="1"/>
</dbReference>
<sequence>MDCPVCKEAMITLELDEVEIDYCGECSGIWLDAGELEMLLDDGGKAKKLLDSFSQAKKVKEKHRRCPICLKKMLKIFVGDEAEGKGRLLIDKCPAGHGLWFDRGELRDIISLVSFDQEHRVVKLLRDMFCNECESDASTDEEGNTMIVNKQIYGKTRDGEDIYLFRMENENGVAAQVTNYGAILVSVETPDRDGKGADVTLGFDTLEGWMEQNGPYFGATVGRVANRIAKGKFTLEGQEYELAVNNGPNHLHGGIKGFDKVVWDAEEVTKENEASVRFEYTSADGEEGYPGNLTVSVTYTLNNENELVVAYEGRTDKATPVNMTNHTYWNLAGHDAGDICGHQLVMHANMYTELDEDNVPTGKVKPVNGTALDFTSPHKIGERIDAIGGYDHNVVLNKAPGEMGLVAEVYEPGSGRTMRVYTTQPGMQLYTAEFLDGSVKGKGGAAYGPRSAFCLETQHYPDSVNHEEFPSTVIRPGEVYKEKTVFKFGTKM</sequence>
<protein>
    <recommendedName>
        <fullName evidence="4">Aldose 1-epimerase</fullName>
    </recommendedName>
    <alternativeName>
        <fullName evidence="10">Galactose mutarotase</fullName>
    </alternativeName>
    <alternativeName>
        <fullName evidence="9">Type-1 mutarotase</fullName>
    </alternativeName>
</protein>
<dbReference type="InterPro" id="IPR027392">
    <property type="entry name" value="TF_Znf"/>
</dbReference>
<dbReference type="InterPro" id="IPR011013">
    <property type="entry name" value="Gal_mutarotase_sf_dom"/>
</dbReference>
<evidence type="ECO:0000256" key="2">
    <source>
        <dbReference type="ARBA" id="ARBA00006206"/>
    </source>
</evidence>
<dbReference type="PANTHER" id="PTHR10091:SF0">
    <property type="entry name" value="GALACTOSE MUTAROTASE"/>
    <property type="match status" value="1"/>
</dbReference>
<keyword evidence="8" id="KW-0119">Carbohydrate metabolism</keyword>
<dbReference type="GO" id="GO:0005737">
    <property type="term" value="C:cytoplasm"/>
    <property type="evidence" value="ECO:0007669"/>
    <property type="project" value="UniProtKB-SubCell"/>
</dbReference>
<evidence type="ECO:0000256" key="5">
    <source>
        <dbReference type="ARBA" id="ARBA00022490"/>
    </source>
</evidence>
<organism evidence="12 13">
    <name type="scientific">Anaerohalosphaera lusitana</name>
    <dbReference type="NCBI Taxonomy" id="1936003"/>
    <lineage>
        <taxon>Bacteria</taxon>
        <taxon>Pseudomonadati</taxon>
        <taxon>Planctomycetota</taxon>
        <taxon>Phycisphaerae</taxon>
        <taxon>Sedimentisphaerales</taxon>
        <taxon>Anaerohalosphaeraceae</taxon>
        <taxon>Anaerohalosphaera</taxon>
    </lineage>
</organism>
<dbReference type="InterPro" id="IPR008183">
    <property type="entry name" value="Aldose_1/G6P_1-epimerase"/>
</dbReference>
<evidence type="ECO:0000256" key="10">
    <source>
        <dbReference type="ARBA" id="ARBA00033373"/>
    </source>
</evidence>
<dbReference type="InterPro" id="IPR014718">
    <property type="entry name" value="GH-type_carb-bd"/>
</dbReference>
<dbReference type="Gene3D" id="2.70.98.10">
    <property type="match status" value="1"/>
</dbReference>
<comment type="similarity">
    <text evidence="2">Belongs to the aldose epimerase family.</text>
</comment>
<gene>
    <name evidence="12" type="primary">mro_2</name>
    <name evidence="12" type="ORF">STSP2_02518</name>
</gene>
<dbReference type="RefSeq" id="WP_146663025.1">
    <property type="nucleotide sequence ID" value="NZ_CP019791.1"/>
</dbReference>
<evidence type="ECO:0000256" key="9">
    <source>
        <dbReference type="ARBA" id="ARBA00032300"/>
    </source>
</evidence>
<evidence type="ECO:0000259" key="11">
    <source>
        <dbReference type="Pfam" id="PF13453"/>
    </source>
</evidence>
<keyword evidence="7 12" id="KW-0413">Isomerase</keyword>
<dbReference type="Proteomes" id="UP000189674">
    <property type="component" value="Chromosome"/>
</dbReference>
<keyword evidence="13" id="KW-1185">Reference proteome</keyword>
<dbReference type="GO" id="GO:0004034">
    <property type="term" value="F:aldose 1-epimerase activity"/>
    <property type="evidence" value="ECO:0007669"/>
    <property type="project" value="TreeGrafter"/>
</dbReference>
<name>A0A1U9NN49_9BACT</name>
<comment type="subunit">
    <text evidence="3">Monomer.</text>
</comment>
<evidence type="ECO:0000256" key="6">
    <source>
        <dbReference type="ARBA" id="ARBA00022553"/>
    </source>
</evidence>
<evidence type="ECO:0000256" key="1">
    <source>
        <dbReference type="ARBA" id="ARBA00004496"/>
    </source>
</evidence>
<dbReference type="CDD" id="cd09019">
    <property type="entry name" value="galactose_mutarotase_like"/>
    <property type="match status" value="1"/>
</dbReference>
<dbReference type="InterPro" id="IPR018052">
    <property type="entry name" value="Ald1_epimerase_CS"/>
</dbReference>
<dbReference type="GO" id="GO:0030246">
    <property type="term" value="F:carbohydrate binding"/>
    <property type="evidence" value="ECO:0007669"/>
    <property type="project" value="InterPro"/>
</dbReference>
<evidence type="ECO:0000313" key="13">
    <source>
        <dbReference type="Proteomes" id="UP000189674"/>
    </source>
</evidence>
<dbReference type="EMBL" id="CP019791">
    <property type="protein sequence ID" value="AQT69329.1"/>
    <property type="molecule type" value="Genomic_DNA"/>
</dbReference>